<dbReference type="OrthoDB" id="9791132at2"/>
<dbReference type="AlphaFoldDB" id="A0A136Q6U2"/>
<keyword evidence="2" id="KW-1185">Reference proteome</keyword>
<protein>
    <submittedName>
        <fullName evidence="1">Uncharacterized protein</fullName>
    </submittedName>
</protein>
<proteinExistence type="predicted"/>
<organism evidence="1 2">
    <name type="scientific">Christensenella minuta</name>
    <dbReference type="NCBI Taxonomy" id="626937"/>
    <lineage>
        <taxon>Bacteria</taxon>
        <taxon>Bacillati</taxon>
        <taxon>Bacillota</taxon>
        <taxon>Clostridia</taxon>
        <taxon>Christensenellales</taxon>
        <taxon>Christensenellaceae</taxon>
        <taxon>Christensenella</taxon>
    </lineage>
</organism>
<sequence>MKTYQEMVELFERANQTFINTNQQLFYNNFSERRLCGALMLCLHELIAYNDNFYGYFVDVEYNRNKGALKTICKTIRGNNQKIIRINCDLILHSRGEHPEQDNLIALEMKKSSARKQDKQNDCDRLIALTKDTFDDVWPYDGNSLPEHVCRYVLGVYYEINYRKRDILIEYYRRGNHVATHYVQLS</sequence>
<evidence type="ECO:0000313" key="1">
    <source>
        <dbReference type="EMBL" id="KXK66349.1"/>
    </source>
</evidence>
<dbReference type="KEGG" id="cmiu:B1H56_13990"/>
<dbReference type="Proteomes" id="UP000070366">
    <property type="component" value="Unassembled WGS sequence"/>
</dbReference>
<accession>A0A136Q6U2</accession>
<dbReference type="EMBL" id="LSZW01000046">
    <property type="protein sequence ID" value="KXK66349.1"/>
    <property type="molecule type" value="Genomic_DNA"/>
</dbReference>
<gene>
    <name evidence="1" type="ORF">HMPREF3293_00754</name>
</gene>
<comment type="caution">
    <text evidence="1">The sequence shown here is derived from an EMBL/GenBank/DDBJ whole genome shotgun (WGS) entry which is preliminary data.</text>
</comment>
<name>A0A136Q6U2_9FIRM</name>
<dbReference type="RefSeq" id="WP_066523077.1">
    <property type="nucleotide sequence ID" value="NZ_CABMOF010000012.1"/>
</dbReference>
<evidence type="ECO:0000313" key="2">
    <source>
        <dbReference type="Proteomes" id="UP000070366"/>
    </source>
</evidence>
<reference evidence="1 2" key="1">
    <citation type="submission" date="2016-02" db="EMBL/GenBank/DDBJ databases">
        <authorList>
            <person name="Wen L."/>
            <person name="He K."/>
            <person name="Yang H."/>
        </authorList>
    </citation>
    <scope>NUCLEOTIDE SEQUENCE [LARGE SCALE GENOMIC DNA]</scope>
    <source>
        <strain evidence="1 2">DSM 22607</strain>
    </source>
</reference>